<feature type="non-terminal residue" evidence="8">
    <location>
        <position position="247"/>
    </location>
</feature>
<sequence>ERNQDASVFVGNLDERVTDDLISELLTQAGPVVNVHLPKDRITGQHQGYGFVEFASEQDAEYAIRIMSLIKLYGRPLRINRASQDAPATLDVGATLFVGNLDPSTTDDDLQAAFSAFGHLIHPPRIARDPTTGESKGYGFVSYADFESSDAAIAAMDGQFLQNAALAVHYAYKRGPDGQTVTANGGGERHGSAAERLLAAQARLAQGAVRFVPNTRFAEVPVYQPASQPVVPVAPAMQVPPAPTGQP</sequence>
<dbReference type="PROSITE" id="PS50102">
    <property type="entry name" value="RRM"/>
    <property type="match status" value="2"/>
</dbReference>
<dbReference type="CDD" id="cd12334">
    <property type="entry name" value="RRM1_SF3B4"/>
    <property type="match status" value="1"/>
</dbReference>
<evidence type="ECO:0000259" key="7">
    <source>
        <dbReference type="PROSITE" id="PS50102"/>
    </source>
</evidence>
<feature type="non-terminal residue" evidence="8">
    <location>
        <position position="1"/>
    </location>
</feature>
<gene>
    <name evidence="8" type="ORF">CXG81DRAFT_6360</name>
</gene>
<accession>A0A4P9XA98</accession>
<evidence type="ECO:0000256" key="2">
    <source>
        <dbReference type="ARBA" id="ARBA00008363"/>
    </source>
</evidence>
<dbReference type="Proteomes" id="UP000274922">
    <property type="component" value="Unassembled WGS sequence"/>
</dbReference>
<proteinExistence type="inferred from homology"/>
<dbReference type="InterPro" id="IPR035979">
    <property type="entry name" value="RBD_domain_sf"/>
</dbReference>
<dbReference type="PANTHER" id="PTHR48030">
    <property type="entry name" value="SPLICING FACTOR 3B SUBUNIT 4"/>
    <property type="match status" value="1"/>
</dbReference>
<dbReference type="InterPro" id="IPR012677">
    <property type="entry name" value="Nucleotide-bd_a/b_plait_sf"/>
</dbReference>
<dbReference type="AlphaFoldDB" id="A0A4P9XA98"/>
<evidence type="ECO:0000256" key="3">
    <source>
        <dbReference type="ARBA" id="ARBA00022737"/>
    </source>
</evidence>
<evidence type="ECO:0000256" key="6">
    <source>
        <dbReference type="PROSITE-ProRule" id="PRU00176"/>
    </source>
</evidence>
<dbReference type="STRING" id="1555241.A0A4P9XA98"/>
<dbReference type="PANTHER" id="PTHR48030:SF3">
    <property type="entry name" value="SPLICING FACTOR 3B SUBUNIT 4"/>
    <property type="match status" value="1"/>
</dbReference>
<reference evidence="9" key="1">
    <citation type="journal article" date="2018" name="Nat. Microbiol.">
        <title>Leveraging single-cell genomics to expand the fungal tree of life.</title>
        <authorList>
            <person name="Ahrendt S.R."/>
            <person name="Quandt C.A."/>
            <person name="Ciobanu D."/>
            <person name="Clum A."/>
            <person name="Salamov A."/>
            <person name="Andreopoulos B."/>
            <person name="Cheng J.F."/>
            <person name="Woyke T."/>
            <person name="Pelin A."/>
            <person name="Henrissat B."/>
            <person name="Reynolds N.K."/>
            <person name="Benny G.L."/>
            <person name="Smith M.E."/>
            <person name="James T.Y."/>
            <person name="Grigoriev I.V."/>
        </authorList>
    </citation>
    <scope>NUCLEOTIDE SEQUENCE [LARGE SCALE GENOMIC DNA]</scope>
    <source>
        <strain evidence="9">ATCC 52028</strain>
    </source>
</reference>
<dbReference type="InterPro" id="IPR052084">
    <property type="entry name" value="SF3B4_spliceosome_assoc"/>
</dbReference>
<dbReference type="GO" id="GO:0003723">
    <property type="term" value="F:RNA binding"/>
    <property type="evidence" value="ECO:0007669"/>
    <property type="project" value="UniProtKB-UniRule"/>
</dbReference>
<protein>
    <recommendedName>
        <fullName evidence="7">RRM domain-containing protein</fullName>
    </recommendedName>
</protein>
<evidence type="ECO:0000256" key="1">
    <source>
        <dbReference type="ARBA" id="ARBA00004123"/>
    </source>
</evidence>
<dbReference type="InterPro" id="IPR000504">
    <property type="entry name" value="RRM_dom"/>
</dbReference>
<feature type="domain" description="RRM" evidence="7">
    <location>
        <begin position="94"/>
        <end position="173"/>
    </location>
</feature>
<name>A0A4P9XA98_9FUNG</name>
<evidence type="ECO:0000313" key="9">
    <source>
        <dbReference type="Proteomes" id="UP000274922"/>
    </source>
</evidence>
<dbReference type="SUPFAM" id="SSF54928">
    <property type="entry name" value="RNA-binding domain, RBD"/>
    <property type="match status" value="1"/>
</dbReference>
<dbReference type="SMART" id="SM00360">
    <property type="entry name" value="RRM"/>
    <property type="match status" value="2"/>
</dbReference>
<dbReference type="Pfam" id="PF00076">
    <property type="entry name" value="RRM_1"/>
    <property type="match status" value="2"/>
</dbReference>
<dbReference type="OrthoDB" id="10259687at2759"/>
<dbReference type="GO" id="GO:0005730">
    <property type="term" value="C:nucleolus"/>
    <property type="evidence" value="ECO:0007669"/>
    <property type="project" value="TreeGrafter"/>
</dbReference>
<keyword evidence="9" id="KW-1185">Reference proteome</keyword>
<comment type="subcellular location">
    <subcellularLocation>
        <location evidence="1">Nucleus</location>
    </subcellularLocation>
</comment>
<comment type="similarity">
    <text evidence="2">Belongs to the SF3B4 family.</text>
</comment>
<keyword evidence="5" id="KW-0539">Nucleus</keyword>
<keyword evidence="3" id="KW-0677">Repeat</keyword>
<dbReference type="InterPro" id="IPR034158">
    <property type="entry name" value="SF3B4_RRM1"/>
</dbReference>
<dbReference type="EMBL" id="ML014148">
    <property type="protein sequence ID" value="RKP02235.1"/>
    <property type="molecule type" value="Genomic_DNA"/>
</dbReference>
<organism evidence="8 9">
    <name type="scientific">Caulochytrium protostelioides</name>
    <dbReference type="NCBI Taxonomy" id="1555241"/>
    <lineage>
        <taxon>Eukaryota</taxon>
        <taxon>Fungi</taxon>
        <taxon>Fungi incertae sedis</taxon>
        <taxon>Chytridiomycota</taxon>
        <taxon>Chytridiomycota incertae sedis</taxon>
        <taxon>Chytridiomycetes</taxon>
        <taxon>Caulochytriales</taxon>
        <taxon>Caulochytriaceae</taxon>
        <taxon>Caulochytrium</taxon>
    </lineage>
</organism>
<keyword evidence="4 6" id="KW-0694">RNA-binding</keyword>
<feature type="domain" description="RRM" evidence="7">
    <location>
        <begin position="6"/>
        <end position="84"/>
    </location>
</feature>
<evidence type="ECO:0000313" key="8">
    <source>
        <dbReference type="EMBL" id="RKP02235.1"/>
    </source>
</evidence>
<evidence type="ECO:0000256" key="5">
    <source>
        <dbReference type="ARBA" id="ARBA00023242"/>
    </source>
</evidence>
<evidence type="ECO:0000256" key="4">
    <source>
        <dbReference type="ARBA" id="ARBA00022884"/>
    </source>
</evidence>
<dbReference type="GO" id="GO:0048026">
    <property type="term" value="P:positive regulation of mRNA splicing, via spliceosome"/>
    <property type="evidence" value="ECO:0007669"/>
    <property type="project" value="TreeGrafter"/>
</dbReference>
<dbReference type="FunFam" id="3.30.70.330:FF:000505">
    <property type="entry name" value="Splicing factor 3B subunit 4"/>
    <property type="match status" value="1"/>
</dbReference>
<dbReference type="Gene3D" id="3.30.70.330">
    <property type="match status" value="2"/>
</dbReference>
<dbReference type="GO" id="GO:0071011">
    <property type="term" value="C:precatalytic spliceosome"/>
    <property type="evidence" value="ECO:0007669"/>
    <property type="project" value="TreeGrafter"/>
</dbReference>